<accession>A0A9P1FG87</accession>
<reference evidence="1" key="1">
    <citation type="submission" date="2022-10" db="EMBL/GenBank/DDBJ databases">
        <authorList>
            <person name="Chen Y."/>
            <person name="Dougan E. K."/>
            <person name="Chan C."/>
            <person name="Rhodes N."/>
            <person name="Thang M."/>
        </authorList>
    </citation>
    <scope>NUCLEOTIDE SEQUENCE</scope>
</reference>
<name>A0A9P1FG87_9DINO</name>
<keyword evidence="3" id="KW-1185">Reference proteome</keyword>
<evidence type="ECO:0000313" key="3">
    <source>
        <dbReference type="Proteomes" id="UP001152797"/>
    </source>
</evidence>
<dbReference type="Proteomes" id="UP001152797">
    <property type="component" value="Unassembled WGS sequence"/>
</dbReference>
<proteinExistence type="predicted"/>
<dbReference type="AlphaFoldDB" id="A0A9P1FG87"/>
<dbReference type="EMBL" id="CAMXCT020000180">
    <property type="protein sequence ID" value="CAL1128453.1"/>
    <property type="molecule type" value="Genomic_DNA"/>
</dbReference>
<reference evidence="2 3" key="2">
    <citation type="submission" date="2024-05" db="EMBL/GenBank/DDBJ databases">
        <authorList>
            <person name="Chen Y."/>
            <person name="Shah S."/>
            <person name="Dougan E. K."/>
            <person name="Thang M."/>
            <person name="Chan C."/>
        </authorList>
    </citation>
    <scope>NUCLEOTIDE SEQUENCE [LARGE SCALE GENOMIC DNA]</scope>
</reference>
<comment type="caution">
    <text evidence="1">The sequence shown here is derived from an EMBL/GenBank/DDBJ whole genome shotgun (WGS) entry which is preliminary data.</text>
</comment>
<protein>
    <submittedName>
        <fullName evidence="1">Uncharacterized protein</fullName>
    </submittedName>
</protein>
<feature type="non-terminal residue" evidence="1">
    <location>
        <position position="302"/>
    </location>
</feature>
<evidence type="ECO:0000313" key="1">
    <source>
        <dbReference type="EMBL" id="CAI3975078.1"/>
    </source>
</evidence>
<dbReference type="OrthoDB" id="407600at2759"/>
<organism evidence="1">
    <name type="scientific">Cladocopium goreaui</name>
    <dbReference type="NCBI Taxonomy" id="2562237"/>
    <lineage>
        <taxon>Eukaryota</taxon>
        <taxon>Sar</taxon>
        <taxon>Alveolata</taxon>
        <taxon>Dinophyceae</taxon>
        <taxon>Suessiales</taxon>
        <taxon>Symbiodiniaceae</taxon>
        <taxon>Cladocopium</taxon>
    </lineage>
</organism>
<evidence type="ECO:0000313" key="2">
    <source>
        <dbReference type="EMBL" id="CAL4762390.1"/>
    </source>
</evidence>
<dbReference type="EMBL" id="CAMXCT030000180">
    <property type="protein sequence ID" value="CAL4762390.1"/>
    <property type="molecule type" value="Genomic_DNA"/>
</dbReference>
<sequence length="302" mass="32240">MYTSGAYAPVGGVVHGVPPQLANSKSESMTGQVLADHAVVLGTFSEVKIPPHPVVPQSCLCSAMESSHGRFVYRGALVICALELLALKEPTQSFNLKPSSIPPISVVNRLDLIGHLVAARVPRTPVALRAAAAAGWRRRWWSIILSTAVQRALATTALGGPLYPQAAEDAPSLAAVLALAPQEGPSRMPLRVVGGLRVIALDSADVKVVGAVTWSDVKLVPDSRTAWAKETPDVSRWALFLSWPPHSPETIGEDLLRSWPGHVLIYVGEGADDEDMGLTGGCSLLECIDCNWEAVKSWQILR</sequence>
<gene>
    <name evidence="1" type="ORF">C1SCF055_LOCUS3440</name>
</gene>
<dbReference type="EMBL" id="CAMXCT010000180">
    <property type="protein sequence ID" value="CAI3975078.1"/>
    <property type="molecule type" value="Genomic_DNA"/>
</dbReference>